<evidence type="ECO:0000313" key="3">
    <source>
        <dbReference type="EMBL" id="TKA10784.1"/>
    </source>
</evidence>
<dbReference type="AlphaFoldDB" id="A0A4U0RBY5"/>
<evidence type="ECO:0000313" key="2">
    <source>
        <dbReference type="EMBL" id="TJZ92813.1"/>
    </source>
</evidence>
<dbReference type="Pfam" id="PF02781">
    <property type="entry name" value="G6PD_C"/>
    <property type="match status" value="1"/>
</dbReference>
<dbReference type="GO" id="GO:0050661">
    <property type="term" value="F:NADP binding"/>
    <property type="evidence" value="ECO:0007669"/>
    <property type="project" value="InterPro"/>
</dbReference>
<comment type="caution">
    <text evidence="2">The sequence shown here is derived from an EMBL/GenBank/DDBJ whole genome shotgun (WGS) entry which is preliminary data.</text>
</comment>
<feature type="non-terminal residue" evidence="2">
    <location>
        <position position="1"/>
    </location>
</feature>
<evidence type="ECO:0000313" key="4">
    <source>
        <dbReference type="Proteomes" id="UP000305778"/>
    </source>
</evidence>
<gene>
    <name evidence="3" type="ORF">FCI23_15950</name>
    <name evidence="2" type="ORF">FCI23_54860</name>
</gene>
<proteinExistence type="predicted"/>
<organism evidence="2 4">
    <name type="scientific">Actinacidiphila oryziradicis</name>
    <dbReference type="NCBI Taxonomy" id="2571141"/>
    <lineage>
        <taxon>Bacteria</taxon>
        <taxon>Bacillati</taxon>
        <taxon>Actinomycetota</taxon>
        <taxon>Actinomycetes</taxon>
        <taxon>Kitasatosporales</taxon>
        <taxon>Streptomycetaceae</taxon>
        <taxon>Actinacidiphila</taxon>
    </lineage>
</organism>
<feature type="domain" description="Glucose-6-phosphate dehydrogenase C-terminal" evidence="1">
    <location>
        <begin position="2"/>
        <end position="39"/>
    </location>
</feature>
<dbReference type="SUPFAM" id="SSF55347">
    <property type="entry name" value="Glyceraldehyde-3-phosphate dehydrogenase-like, C-terminal domain"/>
    <property type="match status" value="1"/>
</dbReference>
<dbReference type="Proteomes" id="UP000305778">
    <property type="component" value="Unassembled WGS sequence"/>
</dbReference>
<sequence>LDPIEAYWEKHGKPAQYPSGTWGPVEADEMLARDGRSWRRP</sequence>
<evidence type="ECO:0000259" key="1">
    <source>
        <dbReference type="Pfam" id="PF02781"/>
    </source>
</evidence>
<protein>
    <recommendedName>
        <fullName evidence="1">Glucose-6-phosphate dehydrogenase C-terminal domain-containing protein</fullName>
    </recommendedName>
</protein>
<keyword evidence="4" id="KW-1185">Reference proteome</keyword>
<dbReference type="EMBL" id="SUMC01000012">
    <property type="protein sequence ID" value="TKA10784.1"/>
    <property type="molecule type" value="Genomic_DNA"/>
</dbReference>
<dbReference type="InterPro" id="IPR022675">
    <property type="entry name" value="G6P_DH_C"/>
</dbReference>
<accession>A0A4U0RBY5</accession>
<name>A0A4U0RBY5_9ACTN</name>
<dbReference type="Gene3D" id="3.30.360.10">
    <property type="entry name" value="Dihydrodipicolinate Reductase, domain 2"/>
    <property type="match status" value="1"/>
</dbReference>
<dbReference type="EMBL" id="SUMC01000268">
    <property type="protein sequence ID" value="TJZ92813.1"/>
    <property type="molecule type" value="Genomic_DNA"/>
</dbReference>
<dbReference type="GO" id="GO:0004345">
    <property type="term" value="F:glucose-6-phosphate dehydrogenase activity"/>
    <property type="evidence" value="ECO:0007669"/>
    <property type="project" value="InterPro"/>
</dbReference>
<reference evidence="2 4" key="1">
    <citation type="submission" date="2019-04" db="EMBL/GenBank/DDBJ databases">
        <title>Streptomyces oryziradicis sp. nov., a novel actinomycete isolated from rhizosphere soil of rice (Oryza sativa L.).</title>
        <authorList>
            <person name="Li C."/>
        </authorList>
    </citation>
    <scope>NUCLEOTIDE SEQUENCE [LARGE SCALE GENOMIC DNA]</scope>
    <source>
        <strain evidence="2 4">NEAU-C40</strain>
    </source>
</reference>
<dbReference type="RefSeq" id="WP_136724545.1">
    <property type="nucleotide sequence ID" value="NZ_JAOPYF010000043.1"/>
</dbReference>
<dbReference type="GO" id="GO:0006006">
    <property type="term" value="P:glucose metabolic process"/>
    <property type="evidence" value="ECO:0007669"/>
    <property type="project" value="InterPro"/>
</dbReference>
<dbReference type="OrthoDB" id="9802739at2"/>